<dbReference type="OrthoDB" id="9813770at2"/>
<organism evidence="2 3">
    <name type="scientific">Paramagnetospirillum caucaseum</name>
    <dbReference type="NCBI Taxonomy" id="1244869"/>
    <lineage>
        <taxon>Bacteria</taxon>
        <taxon>Pseudomonadati</taxon>
        <taxon>Pseudomonadota</taxon>
        <taxon>Alphaproteobacteria</taxon>
        <taxon>Rhodospirillales</taxon>
        <taxon>Magnetospirillaceae</taxon>
        <taxon>Paramagnetospirillum</taxon>
    </lineage>
</organism>
<evidence type="ECO:0000313" key="2">
    <source>
        <dbReference type="EMBL" id="EME68956.1"/>
    </source>
</evidence>
<dbReference type="CDD" id="cd03025">
    <property type="entry name" value="DsbA_FrnE_like"/>
    <property type="match status" value="1"/>
</dbReference>
<dbReference type="InterPro" id="IPR036249">
    <property type="entry name" value="Thioredoxin-like_sf"/>
</dbReference>
<dbReference type="GO" id="GO:0016491">
    <property type="term" value="F:oxidoreductase activity"/>
    <property type="evidence" value="ECO:0007669"/>
    <property type="project" value="InterPro"/>
</dbReference>
<dbReference type="PATRIC" id="fig|1244869.3.peg.3133"/>
<dbReference type="RefSeq" id="WP_008619294.1">
    <property type="nucleotide sequence ID" value="NZ_AONQ01000046.1"/>
</dbReference>
<gene>
    <name evidence="2" type="ORF">H261_15617</name>
</gene>
<accession>M2Y7C2</accession>
<dbReference type="Proteomes" id="UP000011744">
    <property type="component" value="Unassembled WGS sequence"/>
</dbReference>
<proteinExistence type="predicted"/>
<dbReference type="eggNOG" id="COG3531">
    <property type="taxonomic scope" value="Bacteria"/>
</dbReference>
<dbReference type="Gene3D" id="3.40.30.10">
    <property type="entry name" value="Glutaredoxin"/>
    <property type="match status" value="1"/>
</dbReference>
<sequence>MSPSPAKPIHLAYLFDPLCGWCYGAAPNLARLRARSDVEMELVPTGLFTGSGARSMTRDFADYAWDNDRRIFRLTGQVFSAAYHDQVLGSIGRPFDSGPAILALMAVRRTEPQREFEALSTLQKARYEDGRDTTSLDGVRSILAAQGFKAAAAALDHQPGHIAELAQSAISRGRALMAGVGAQGVPTLLILEDANATRIDTSTLISDLPRLLAIPD</sequence>
<dbReference type="Pfam" id="PF01323">
    <property type="entry name" value="DSBA"/>
    <property type="match status" value="1"/>
</dbReference>
<reference evidence="2 3" key="1">
    <citation type="journal article" date="2014" name="Genome Announc.">
        <title>Draft Genome Sequence of Magnetospirillum sp. Strain SO-1, a Freshwater Magnetotactic Bacterium Isolated from the Ol'khovka River, Russia.</title>
        <authorList>
            <person name="Grouzdev D.S."/>
            <person name="Dziuba M.V."/>
            <person name="Sukhacheva M.S."/>
            <person name="Mardanov A.V."/>
            <person name="Beletskiy A.V."/>
            <person name="Kuznetsov B.B."/>
            <person name="Skryabin K.G."/>
        </authorList>
    </citation>
    <scope>NUCLEOTIDE SEQUENCE [LARGE SCALE GENOMIC DNA]</scope>
    <source>
        <strain evidence="2 3">SO-1</strain>
    </source>
</reference>
<evidence type="ECO:0000259" key="1">
    <source>
        <dbReference type="Pfam" id="PF01323"/>
    </source>
</evidence>
<feature type="domain" description="DSBA-like thioredoxin" evidence="1">
    <location>
        <begin position="15"/>
        <end position="192"/>
    </location>
</feature>
<dbReference type="SUPFAM" id="SSF52833">
    <property type="entry name" value="Thioredoxin-like"/>
    <property type="match status" value="1"/>
</dbReference>
<keyword evidence="3" id="KW-1185">Reference proteome</keyword>
<dbReference type="STRING" id="1244869.H261_15617"/>
<protein>
    <recommendedName>
        <fullName evidence="1">DSBA-like thioredoxin domain-containing protein</fullName>
    </recommendedName>
</protein>
<comment type="caution">
    <text evidence="2">The sequence shown here is derived from an EMBL/GenBank/DDBJ whole genome shotgun (WGS) entry which is preliminary data.</text>
</comment>
<dbReference type="EMBL" id="AONQ01000046">
    <property type="protein sequence ID" value="EME68956.1"/>
    <property type="molecule type" value="Genomic_DNA"/>
</dbReference>
<dbReference type="AlphaFoldDB" id="M2Y7C2"/>
<dbReference type="InterPro" id="IPR001853">
    <property type="entry name" value="DSBA-like_thioredoxin_dom"/>
</dbReference>
<name>M2Y7C2_9PROT</name>
<evidence type="ECO:0000313" key="3">
    <source>
        <dbReference type="Proteomes" id="UP000011744"/>
    </source>
</evidence>